<feature type="region of interest" description="Disordered" evidence="1">
    <location>
        <begin position="22"/>
        <end position="70"/>
    </location>
</feature>
<dbReference type="Proteomes" id="UP001291999">
    <property type="component" value="Unassembled WGS sequence"/>
</dbReference>
<evidence type="ECO:0000259" key="3">
    <source>
        <dbReference type="Pfam" id="PF24837"/>
    </source>
</evidence>
<dbReference type="PROSITE" id="PS51257">
    <property type="entry name" value="PROKAR_LIPOPROTEIN"/>
    <property type="match status" value="1"/>
</dbReference>
<evidence type="ECO:0000256" key="2">
    <source>
        <dbReference type="SAM" id="SignalP"/>
    </source>
</evidence>
<name>A0ABU5KB91_9ACTN</name>
<organism evidence="4 5">
    <name type="scientific">Nocardioides renjunii</name>
    <dbReference type="NCBI Taxonomy" id="3095075"/>
    <lineage>
        <taxon>Bacteria</taxon>
        <taxon>Bacillati</taxon>
        <taxon>Actinomycetota</taxon>
        <taxon>Actinomycetes</taxon>
        <taxon>Propionibacteriales</taxon>
        <taxon>Nocardioidaceae</taxon>
        <taxon>Nocardioides</taxon>
    </lineage>
</organism>
<feature type="signal peptide" evidence="2">
    <location>
        <begin position="1"/>
        <end position="25"/>
    </location>
</feature>
<dbReference type="InterPro" id="IPR056303">
    <property type="entry name" value="AMIN-like"/>
</dbReference>
<gene>
    <name evidence="4" type="ORF">SFC79_07945</name>
</gene>
<evidence type="ECO:0000313" key="5">
    <source>
        <dbReference type="Proteomes" id="UP001291999"/>
    </source>
</evidence>
<evidence type="ECO:0000313" key="4">
    <source>
        <dbReference type="EMBL" id="MDZ5661689.1"/>
    </source>
</evidence>
<comment type="caution">
    <text evidence="4">The sequence shown here is derived from an EMBL/GenBank/DDBJ whole genome shotgun (WGS) entry which is preliminary data.</text>
</comment>
<keyword evidence="2" id="KW-0732">Signal</keyword>
<dbReference type="EMBL" id="JAXQPW010000002">
    <property type="protein sequence ID" value="MDZ5661689.1"/>
    <property type="molecule type" value="Genomic_DNA"/>
</dbReference>
<protein>
    <recommendedName>
        <fullName evidence="3">AMIN-like domain-containing protein</fullName>
    </recommendedName>
</protein>
<keyword evidence="5" id="KW-1185">Reference proteome</keyword>
<feature type="domain" description="AMIN-like" evidence="3">
    <location>
        <begin position="76"/>
        <end position="197"/>
    </location>
</feature>
<sequence length="201" mass="20522">MTPRLRAALSATLGALLLTACGTGAGDGSAASSAGGPPTGPADERSTSPSTAPEGPPFGPPGDAQDARPSGEWDLQLEDVRLGDHDGFDRVVLEFSGTGTPGWGVNHVERARAEGSGEAVALGGDRVLNVSASGTGLPEEGSFEVPRRLGPAGDIADVHVIGWFEGYTQVLVGLEGDERPFRVFGLADPPRLVVDVLDVAD</sequence>
<evidence type="ECO:0000256" key="1">
    <source>
        <dbReference type="SAM" id="MobiDB-lite"/>
    </source>
</evidence>
<proteinExistence type="predicted"/>
<accession>A0ABU5KB91</accession>
<dbReference type="Pfam" id="PF24837">
    <property type="entry name" value="AMIN-like"/>
    <property type="match status" value="1"/>
</dbReference>
<feature type="compositionally biased region" description="Low complexity" evidence="1">
    <location>
        <begin position="22"/>
        <end position="36"/>
    </location>
</feature>
<dbReference type="RefSeq" id="WP_322423929.1">
    <property type="nucleotide sequence ID" value="NZ_JAXQPW010000002.1"/>
</dbReference>
<feature type="chain" id="PRO_5047495251" description="AMIN-like domain-containing protein" evidence="2">
    <location>
        <begin position="26"/>
        <end position="201"/>
    </location>
</feature>
<reference evidence="4 5" key="1">
    <citation type="submission" date="2023-11" db="EMBL/GenBank/DDBJ databases">
        <title>Novel species in genus Nocardioides.</title>
        <authorList>
            <person name="Zhou H."/>
        </authorList>
    </citation>
    <scope>NUCLEOTIDE SEQUENCE [LARGE SCALE GENOMIC DNA]</scope>
    <source>
        <strain evidence="4 5">S-58</strain>
    </source>
</reference>